<comment type="caution">
    <text evidence="1">The sequence shown here is derived from an EMBL/GenBank/DDBJ whole genome shotgun (WGS) entry which is preliminary data.</text>
</comment>
<dbReference type="OrthoDB" id="3147320at2759"/>
<sequence length="83" mass="9553">MNCSERCPNGGVVGCRRVWHDREVVREYFHQGFYTCGGNHVATGIRDACVRIIAEGKEGMDEERLEEIWKKIQSERYATDVFG</sequence>
<name>L8WWJ0_THACA</name>
<protein>
    <submittedName>
        <fullName evidence="1">Uncharacterized protein</fullName>
    </submittedName>
</protein>
<dbReference type="Gene3D" id="3.40.50.80">
    <property type="entry name" value="Nucleotide-binding domain of ferredoxin-NADP reductase (FNR) module"/>
    <property type="match status" value="1"/>
</dbReference>
<dbReference type="AlphaFoldDB" id="L8WWJ0"/>
<dbReference type="STRING" id="983506.L8WWJ0"/>
<evidence type="ECO:0000313" key="1">
    <source>
        <dbReference type="EMBL" id="ELU42330.1"/>
    </source>
</evidence>
<gene>
    <name evidence="1" type="ORF">AG1IA_03635</name>
</gene>
<dbReference type="Proteomes" id="UP000011668">
    <property type="component" value="Unassembled WGS sequence"/>
</dbReference>
<evidence type="ECO:0000313" key="2">
    <source>
        <dbReference type="Proteomes" id="UP000011668"/>
    </source>
</evidence>
<accession>L8WWJ0</accession>
<keyword evidence="2" id="KW-1185">Reference proteome</keyword>
<dbReference type="InterPro" id="IPR039261">
    <property type="entry name" value="FNR_nucleotide-bd"/>
</dbReference>
<proteinExistence type="predicted"/>
<reference evidence="1 2" key="1">
    <citation type="journal article" date="2013" name="Nat. Commun.">
        <title>The evolution and pathogenic mechanisms of the rice sheath blight pathogen.</title>
        <authorList>
            <person name="Zheng A."/>
            <person name="Lin R."/>
            <person name="Xu L."/>
            <person name="Qin P."/>
            <person name="Tang C."/>
            <person name="Ai P."/>
            <person name="Zhang D."/>
            <person name="Liu Y."/>
            <person name="Sun Z."/>
            <person name="Feng H."/>
            <person name="Wang Y."/>
            <person name="Chen Y."/>
            <person name="Liang X."/>
            <person name="Fu R."/>
            <person name="Li Q."/>
            <person name="Zhang J."/>
            <person name="Yu X."/>
            <person name="Xie Z."/>
            <person name="Ding L."/>
            <person name="Guan P."/>
            <person name="Tang J."/>
            <person name="Liang Y."/>
            <person name="Wang S."/>
            <person name="Deng Q."/>
            <person name="Li S."/>
            <person name="Zhu J."/>
            <person name="Wang L."/>
            <person name="Liu H."/>
            <person name="Li P."/>
        </authorList>
    </citation>
    <scope>NUCLEOTIDE SEQUENCE [LARGE SCALE GENOMIC DNA]</scope>
    <source>
        <strain evidence="2">AG-1 IA</strain>
    </source>
</reference>
<dbReference type="EMBL" id="AFRT01000858">
    <property type="protein sequence ID" value="ELU42330.1"/>
    <property type="molecule type" value="Genomic_DNA"/>
</dbReference>
<organism evidence="1 2">
    <name type="scientific">Thanatephorus cucumeris (strain AG1-IA)</name>
    <name type="common">Rice sheath blight fungus</name>
    <name type="synonym">Rhizoctonia solani</name>
    <dbReference type="NCBI Taxonomy" id="983506"/>
    <lineage>
        <taxon>Eukaryota</taxon>
        <taxon>Fungi</taxon>
        <taxon>Dikarya</taxon>
        <taxon>Basidiomycota</taxon>
        <taxon>Agaricomycotina</taxon>
        <taxon>Agaricomycetes</taxon>
        <taxon>Cantharellales</taxon>
        <taxon>Ceratobasidiaceae</taxon>
        <taxon>Rhizoctonia</taxon>
        <taxon>Rhizoctonia solani AG-1</taxon>
    </lineage>
</organism>
<dbReference type="HOGENOM" id="CLU_2544174_0_0_1"/>